<dbReference type="Gene3D" id="3.40.50.10330">
    <property type="entry name" value="Probable inorganic polyphosphate/atp-NAD kinase, domain 1"/>
    <property type="match status" value="2"/>
</dbReference>
<dbReference type="OrthoDB" id="3853857at2759"/>
<keyword evidence="3" id="KW-0808">Transferase</keyword>
<dbReference type="InterPro" id="IPR050187">
    <property type="entry name" value="Lipid_Phosphate_FormReg"/>
</dbReference>
<dbReference type="STRING" id="6689.A0A3R7QEI7"/>
<dbReference type="GO" id="GO:0016020">
    <property type="term" value="C:membrane"/>
    <property type="evidence" value="ECO:0007669"/>
    <property type="project" value="TreeGrafter"/>
</dbReference>
<dbReference type="PANTHER" id="PTHR12358:SF112">
    <property type="entry name" value="LD11247P-RELATED"/>
    <property type="match status" value="1"/>
</dbReference>
<dbReference type="InterPro" id="IPR017438">
    <property type="entry name" value="ATP-NAD_kinase_N"/>
</dbReference>
<dbReference type="AlphaFoldDB" id="A0A3R7QEI7"/>
<dbReference type="InterPro" id="IPR016064">
    <property type="entry name" value="NAD/diacylglycerol_kinase_sf"/>
</dbReference>
<name>A0A3R7QEI7_PENVA</name>
<dbReference type="SMART" id="SM00046">
    <property type="entry name" value="DAGKc"/>
    <property type="match status" value="1"/>
</dbReference>
<dbReference type="SUPFAM" id="SSF111331">
    <property type="entry name" value="NAD kinase/diacylglycerol kinase-like"/>
    <property type="match status" value="1"/>
</dbReference>
<sequence>MKGGEKENRKHVAFITVYAYPLFGSSKKKGRRKRLALTFEVEEKESFEENLDIANRWRTTLLQVARSRGQECQQIDRHKKLLVLINPNSGPGKALQIYKKQVAALYGEAELKHEVVVTERANHAFDLFYNGLLQRPDWQQAIQFPVGIIPGGSGNGLASSIAHWQGEPYLANPVLVSTLNQVYGCVSPMDLVLVQTPEGKKTLSFLSLGLGLLSDIDIESERLRSLGETRFVIWAIARWANLRKYKASVSFRRVKGKNANFHKMRPVLERSQTVEEEQGTETTSTHERLLRSSSIVPESSRLSSSSFDLTSSLVKVECDPAGQQQEIEVGQEVLDQESRVNHSQGAVENHNRSNGNLEVSRRGEEEEREDDSLLPEFSETLPHDWETIEDNFTVVYACYQSHISSDATLAPNATPNDGIIWLLLVRGNATKANVLKFLLGLDGSHLSIPGVELIPVDAMRVIPRTAKGTLTVDGEIPPCTSPHP</sequence>
<dbReference type="InterPro" id="IPR001206">
    <property type="entry name" value="Diacylglycerol_kinase_cat_dom"/>
</dbReference>
<feature type="region of interest" description="Disordered" evidence="1">
    <location>
        <begin position="336"/>
        <end position="378"/>
    </location>
</feature>
<evidence type="ECO:0000256" key="1">
    <source>
        <dbReference type="SAM" id="MobiDB-lite"/>
    </source>
</evidence>
<evidence type="ECO:0000313" key="4">
    <source>
        <dbReference type="Proteomes" id="UP000283509"/>
    </source>
</evidence>
<evidence type="ECO:0000259" key="2">
    <source>
        <dbReference type="PROSITE" id="PS50146"/>
    </source>
</evidence>
<accession>A0A3R7QEI7</accession>
<protein>
    <submittedName>
        <fullName evidence="3">Putative sphingosine kinase 2</fullName>
    </submittedName>
</protein>
<evidence type="ECO:0000313" key="3">
    <source>
        <dbReference type="EMBL" id="ROT76244.1"/>
    </source>
</evidence>
<comment type="caution">
    <text evidence="3">The sequence shown here is derived from an EMBL/GenBank/DDBJ whole genome shotgun (WGS) entry which is preliminary data.</text>
</comment>
<feature type="compositionally biased region" description="Polar residues" evidence="1">
    <location>
        <begin position="341"/>
        <end position="357"/>
    </location>
</feature>
<dbReference type="Pfam" id="PF00781">
    <property type="entry name" value="DAGK_cat"/>
    <property type="match status" value="1"/>
</dbReference>
<feature type="region of interest" description="Disordered" evidence="1">
    <location>
        <begin position="268"/>
        <end position="297"/>
    </location>
</feature>
<proteinExistence type="predicted"/>
<dbReference type="PROSITE" id="PS50146">
    <property type="entry name" value="DAGK"/>
    <property type="match status" value="1"/>
</dbReference>
<dbReference type="GO" id="GO:0005737">
    <property type="term" value="C:cytoplasm"/>
    <property type="evidence" value="ECO:0007669"/>
    <property type="project" value="TreeGrafter"/>
</dbReference>
<reference evidence="3 4" key="1">
    <citation type="submission" date="2018-04" db="EMBL/GenBank/DDBJ databases">
        <authorList>
            <person name="Zhang X."/>
            <person name="Yuan J."/>
            <person name="Li F."/>
            <person name="Xiang J."/>
        </authorList>
    </citation>
    <scope>NUCLEOTIDE SEQUENCE [LARGE SCALE GENOMIC DNA]</scope>
    <source>
        <tissue evidence="3">Muscle</tissue>
    </source>
</reference>
<dbReference type="Proteomes" id="UP000283509">
    <property type="component" value="Unassembled WGS sequence"/>
</dbReference>
<keyword evidence="3" id="KW-0418">Kinase</keyword>
<dbReference type="GO" id="GO:0046512">
    <property type="term" value="P:sphingosine biosynthetic process"/>
    <property type="evidence" value="ECO:0007669"/>
    <property type="project" value="TreeGrafter"/>
</dbReference>
<feature type="domain" description="DAGKc" evidence="2">
    <location>
        <begin position="76"/>
        <end position="163"/>
    </location>
</feature>
<dbReference type="EMBL" id="QCYY01001677">
    <property type="protein sequence ID" value="ROT76244.1"/>
    <property type="molecule type" value="Genomic_DNA"/>
</dbReference>
<dbReference type="GO" id="GO:0001727">
    <property type="term" value="F:lipid kinase activity"/>
    <property type="evidence" value="ECO:0007669"/>
    <property type="project" value="TreeGrafter"/>
</dbReference>
<gene>
    <name evidence="3" type="ORF">C7M84_005138</name>
</gene>
<keyword evidence="4" id="KW-1185">Reference proteome</keyword>
<dbReference type="PANTHER" id="PTHR12358">
    <property type="entry name" value="SPHINGOSINE KINASE"/>
    <property type="match status" value="1"/>
</dbReference>
<reference evidence="3 4" key="2">
    <citation type="submission" date="2019-01" db="EMBL/GenBank/DDBJ databases">
        <title>The decoding of complex shrimp genome reveals the adaptation for benthos swimmer, frequently molting mechanism and breeding impact on genome.</title>
        <authorList>
            <person name="Sun Y."/>
            <person name="Gao Y."/>
            <person name="Yu Y."/>
        </authorList>
    </citation>
    <scope>NUCLEOTIDE SEQUENCE [LARGE SCALE GENOMIC DNA]</scope>
    <source>
        <tissue evidence="3">Muscle</tissue>
    </source>
</reference>
<organism evidence="3 4">
    <name type="scientific">Penaeus vannamei</name>
    <name type="common">Whiteleg shrimp</name>
    <name type="synonym">Litopenaeus vannamei</name>
    <dbReference type="NCBI Taxonomy" id="6689"/>
    <lineage>
        <taxon>Eukaryota</taxon>
        <taxon>Metazoa</taxon>
        <taxon>Ecdysozoa</taxon>
        <taxon>Arthropoda</taxon>
        <taxon>Crustacea</taxon>
        <taxon>Multicrustacea</taxon>
        <taxon>Malacostraca</taxon>
        <taxon>Eumalacostraca</taxon>
        <taxon>Eucarida</taxon>
        <taxon>Decapoda</taxon>
        <taxon>Dendrobranchiata</taxon>
        <taxon>Penaeoidea</taxon>
        <taxon>Penaeidae</taxon>
        <taxon>Penaeus</taxon>
    </lineage>
</organism>
<dbReference type="Gene3D" id="2.60.200.40">
    <property type="match status" value="1"/>
</dbReference>